<dbReference type="GO" id="GO:0003871">
    <property type="term" value="F:5-methyltetrahydropteroyltriglutamate-homocysteine S-methyltransferase activity"/>
    <property type="evidence" value="ECO:0007669"/>
    <property type="project" value="UniProtKB-EC"/>
</dbReference>
<dbReference type="Pfam" id="PF01717">
    <property type="entry name" value="Meth_synt_2"/>
    <property type="match status" value="1"/>
</dbReference>
<dbReference type="GO" id="GO:0008270">
    <property type="term" value="F:zinc ion binding"/>
    <property type="evidence" value="ECO:0007669"/>
    <property type="project" value="InterPro"/>
</dbReference>
<organism evidence="5 6">
    <name type="scientific">Janthinobacterium psychrotolerans</name>
    <dbReference type="NCBI Taxonomy" id="1747903"/>
    <lineage>
        <taxon>Bacteria</taxon>
        <taxon>Pseudomonadati</taxon>
        <taxon>Pseudomonadota</taxon>
        <taxon>Betaproteobacteria</taxon>
        <taxon>Burkholderiales</taxon>
        <taxon>Oxalobacteraceae</taxon>
        <taxon>Janthinobacterium</taxon>
    </lineage>
</organism>
<dbReference type="PANTHER" id="PTHR30519">
    <property type="entry name" value="5-METHYLTETRAHYDROPTEROYLTRIGLUTAMATE--HOMOCYSTEINE METHYLTRANSFERASE"/>
    <property type="match status" value="1"/>
</dbReference>
<sequence>MVEYCGEQLDGFLFTRLGWVQSYGARCVKPPVIYGDVQRPACMTVAWTV</sequence>
<keyword evidence="6" id="KW-1185">Reference proteome</keyword>
<dbReference type="AlphaFoldDB" id="A0A1A7C3Y0"/>
<evidence type="ECO:0000313" key="5">
    <source>
        <dbReference type="EMBL" id="OBV39435.1"/>
    </source>
</evidence>
<dbReference type="STRING" id="1747903.ASR47_101024"/>
<evidence type="ECO:0000256" key="3">
    <source>
        <dbReference type="ARBA" id="ARBA00022833"/>
    </source>
</evidence>
<dbReference type="InterPro" id="IPR002629">
    <property type="entry name" value="Met_Synth_C/arc"/>
</dbReference>
<dbReference type="GO" id="GO:0009086">
    <property type="term" value="P:methionine biosynthetic process"/>
    <property type="evidence" value="ECO:0007669"/>
    <property type="project" value="InterPro"/>
</dbReference>
<keyword evidence="5" id="KW-0489">Methyltransferase</keyword>
<evidence type="ECO:0000313" key="6">
    <source>
        <dbReference type="Proteomes" id="UP000092713"/>
    </source>
</evidence>
<dbReference type="Gene3D" id="3.20.20.210">
    <property type="match status" value="1"/>
</dbReference>
<gene>
    <name evidence="5" type="ORF">ASR47_101024</name>
</gene>
<keyword evidence="5" id="KW-0808">Transferase</keyword>
<evidence type="ECO:0000256" key="2">
    <source>
        <dbReference type="ARBA" id="ARBA00022723"/>
    </source>
</evidence>
<protein>
    <submittedName>
        <fullName evidence="5">5-methyltetrahydropteroyltriglutamate--homocysteine methyltransferase</fullName>
        <ecNumber evidence="5">2.1.1.14</ecNumber>
    </submittedName>
</protein>
<dbReference type="EC" id="2.1.1.14" evidence="5"/>
<reference evidence="5 6" key="1">
    <citation type="submission" date="2016-04" db="EMBL/GenBank/DDBJ databases">
        <title>Draft genome sequence of Janthinobacterium psychrotolerans sp. nov., isolated from freshwater sediments in Denmark.</title>
        <authorList>
            <person name="Gong X."/>
            <person name="Skrivergaard S."/>
            <person name="Korsgaard B.S."/>
            <person name="Schreiber L."/>
            <person name="Marshall I.P."/>
            <person name="Finster K."/>
            <person name="Schramm A."/>
        </authorList>
    </citation>
    <scope>NUCLEOTIDE SEQUENCE [LARGE SCALE GENOMIC DNA]</scope>
    <source>
        <strain evidence="5 6">S3-2</strain>
    </source>
</reference>
<evidence type="ECO:0000256" key="1">
    <source>
        <dbReference type="ARBA" id="ARBA00001947"/>
    </source>
</evidence>
<comment type="caution">
    <text evidence="5">The sequence shown here is derived from an EMBL/GenBank/DDBJ whole genome shotgun (WGS) entry which is preliminary data.</text>
</comment>
<dbReference type="SUPFAM" id="SSF51726">
    <property type="entry name" value="UROD/MetE-like"/>
    <property type="match status" value="1"/>
</dbReference>
<keyword evidence="2" id="KW-0479">Metal-binding</keyword>
<keyword evidence="3" id="KW-0862">Zinc</keyword>
<proteinExistence type="predicted"/>
<accession>A0A1A7C3Y0</accession>
<comment type="cofactor">
    <cofactor evidence="1">
        <name>Zn(2+)</name>
        <dbReference type="ChEBI" id="CHEBI:29105"/>
    </cofactor>
</comment>
<name>A0A1A7C3Y0_9BURK</name>
<evidence type="ECO:0000259" key="4">
    <source>
        <dbReference type="Pfam" id="PF01717"/>
    </source>
</evidence>
<dbReference type="InterPro" id="IPR038071">
    <property type="entry name" value="UROD/MetE-like_sf"/>
</dbReference>
<dbReference type="Proteomes" id="UP000092713">
    <property type="component" value="Unassembled WGS sequence"/>
</dbReference>
<dbReference type="PATRIC" id="fig|1747903.4.peg.3032"/>
<feature type="domain" description="Cobalamin-independent methionine synthase MetE C-terminal/archaeal" evidence="4">
    <location>
        <begin position="1"/>
        <end position="48"/>
    </location>
</feature>
<dbReference type="EMBL" id="LOCQ01000053">
    <property type="protein sequence ID" value="OBV39435.1"/>
    <property type="molecule type" value="Genomic_DNA"/>
</dbReference>
<dbReference type="GO" id="GO:0032259">
    <property type="term" value="P:methylation"/>
    <property type="evidence" value="ECO:0007669"/>
    <property type="project" value="UniProtKB-KW"/>
</dbReference>